<reference evidence="2 3" key="1">
    <citation type="journal article" date="2018" name="PLoS ONE">
        <title>Genome analysis of a novel Group I alphabaculovirus obtained from Oxyplax ochracea.</title>
        <authorList>
            <person name="Wang J."/>
            <person name="Hou D."/>
            <person name="Wang Q."/>
            <person name="Kuang W."/>
            <person name="Zhang L."/>
            <person name="Li J."/>
            <person name="Shen S."/>
            <person name="Deng F."/>
            <person name="Wang H."/>
            <person name="Hu Z."/>
            <person name="Wang M."/>
        </authorList>
    </citation>
    <scope>NUCLEOTIDE SEQUENCE [LARGE SCALE GENOMIC DNA]</scope>
    <source>
        <strain evidence="2">435</strain>
    </source>
</reference>
<keyword evidence="3" id="KW-1185">Reference proteome</keyword>
<evidence type="ECO:0000259" key="1">
    <source>
        <dbReference type="SMART" id="SM00494"/>
    </source>
</evidence>
<sequence>MFLLIIFLILIKVLIFKKMNDLHTNNHYTKMCPNGYFGLNSDPYDCTAYYVCPHKIQMFCELNYEFDLNTASCVPIIYDNKNVGCTARLYNNLLL</sequence>
<dbReference type="Proteomes" id="UP000297028">
    <property type="component" value="Segment"/>
</dbReference>
<dbReference type="SMART" id="SM00494">
    <property type="entry name" value="ChtBD2"/>
    <property type="match status" value="1"/>
</dbReference>
<dbReference type="SUPFAM" id="SSF57625">
    <property type="entry name" value="Invertebrate chitin-binding proteins"/>
    <property type="match status" value="1"/>
</dbReference>
<name>A0A2L0WTY1_9ABAC</name>
<feature type="domain" description="Chitin-binding type-2" evidence="1">
    <location>
        <begin position="30"/>
        <end position="87"/>
    </location>
</feature>
<dbReference type="EMBL" id="MF143631">
    <property type="protein sequence ID" value="AVA31107.1"/>
    <property type="molecule type" value="Genomic_DNA"/>
</dbReference>
<accession>A0A2L0WTY1</accession>
<protein>
    <submittedName>
        <fullName evidence="2">Ac145</fullName>
    </submittedName>
</protein>
<dbReference type="InterPro" id="IPR036508">
    <property type="entry name" value="Chitin-bd_dom_sf"/>
</dbReference>
<dbReference type="GO" id="GO:0008061">
    <property type="term" value="F:chitin binding"/>
    <property type="evidence" value="ECO:0007669"/>
    <property type="project" value="InterPro"/>
</dbReference>
<dbReference type="InterPro" id="IPR002557">
    <property type="entry name" value="Chitin-bd_dom"/>
</dbReference>
<evidence type="ECO:0000313" key="2">
    <source>
        <dbReference type="EMBL" id="AVA31107.1"/>
    </source>
</evidence>
<organism evidence="2 3">
    <name type="scientific">Oxyplax ochracea nucleopolyhedrovirus</name>
    <dbReference type="NCBI Taxonomy" id="2083176"/>
    <lineage>
        <taxon>Viruses</taxon>
        <taxon>Viruses incertae sedis</taxon>
        <taxon>Naldaviricetes</taxon>
        <taxon>Lefavirales</taxon>
        <taxon>Baculoviridae</taxon>
        <taxon>Alphabaculovirus</taxon>
        <taxon>Alphabaculovirus oxochraceae</taxon>
    </lineage>
</organism>
<dbReference type="GO" id="GO:0005576">
    <property type="term" value="C:extracellular region"/>
    <property type="evidence" value="ECO:0007669"/>
    <property type="project" value="InterPro"/>
</dbReference>
<gene>
    <name evidence="2" type="ORF">Oxoc_ORF8</name>
</gene>
<evidence type="ECO:0000313" key="3">
    <source>
        <dbReference type="Proteomes" id="UP000297028"/>
    </source>
</evidence>
<proteinExistence type="predicted"/>